<dbReference type="RefSeq" id="WP_184744636.1">
    <property type="nucleotide sequence ID" value="NZ_JACHGJ010000002.1"/>
</dbReference>
<keyword evidence="1" id="KW-0812">Transmembrane</keyword>
<keyword evidence="1" id="KW-1133">Transmembrane helix</keyword>
<protein>
    <recommendedName>
        <fullName evidence="4">DoxX protein</fullName>
    </recommendedName>
</protein>
<reference evidence="2 3" key="1">
    <citation type="submission" date="2020-08" db="EMBL/GenBank/DDBJ databases">
        <title>Genomic Encyclopedia of Type Strains, Phase IV (KMG-IV): sequencing the most valuable type-strain genomes for metagenomic binning, comparative biology and taxonomic classification.</title>
        <authorList>
            <person name="Goeker M."/>
        </authorList>
    </citation>
    <scope>NUCLEOTIDE SEQUENCE [LARGE SCALE GENOMIC DNA]</scope>
    <source>
        <strain evidence="2 3">DSM 2461</strain>
    </source>
</reference>
<gene>
    <name evidence="2" type="ORF">HNR50_001072</name>
</gene>
<name>A0A841R2Z7_9SPIO</name>
<evidence type="ECO:0000313" key="2">
    <source>
        <dbReference type="EMBL" id="MBB6479414.1"/>
    </source>
</evidence>
<dbReference type="AlphaFoldDB" id="A0A841R2Z7"/>
<evidence type="ECO:0008006" key="4">
    <source>
        <dbReference type="Google" id="ProtNLM"/>
    </source>
</evidence>
<feature type="transmembrane region" description="Helical" evidence="1">
    <location>
        <begin position="79"/>
        <end position="97"/>
    </location>
</feature>
<evidence type="ECO:0000313" key="3">
    <source>
        <dbReference type="Proteomes" id="UP000587760"/>
    </source>
</evidence>
<keyword evidence="3" id="KW-1185">Reference proteome</keyword>
<feature type="transmembrane region" description="Helical" evidence="1">
    <location>
        <begin position="7"/>
        <end position="31"/>
    </location>
</feature>
<comment type="caution">
    <text evidence="2">The sequence shown here is derived from an EMBL/GenBank/DDBJ whole genome shotgun (WGS) entry which is preliminary data.</text>
</comment>
<keyword evidence="1" id="KW-0472">Membrane</keyword>
<feature type="transmembrane region" description="Helical" evidence="1">
    <location>
        <begin position="109"/>
        <end position="130"/>
    </location>
</feature>
<sequence>MKREINAMFFLQLSLALMFLAIGIVGITNYNSDLSQFGRSVGKVFGKSNDLFPIVFAVIQLVAGALLALSLFIDIPGRILPISLLIIFIFWAISIAMTFVLDNLFEPNFLVWLSQLSPQLVILTALWIVFRAE</sequence>
<proteinExistence type="predicted"/>
<dbReference type="EMBL" id="JACHGJ010000002">
    <property type="protein sequence ID" value="MBB6479414.1"/>
    <property type="molecule type" value="Genomic_DNA"/>
</dbReference>
<accession>A0A841R2Z7</accession>
<feature type="transmembrane region" description="Helical" evidence="1">
    <location>
        <begin position="51"/>
        <end position="72"/>
    </location>
</feature>
<dbReference type="Proteomes" id="UP000587760">
    <property type="component" value="Unassembled WGS sequence"/>
</dbReference>
<evidence type="ECO:0000256" key="1">
    <source>
        <dbReference type="SAM" id="Phobius"/>
    </source>
</evidence>
<organism evidence="2 3">
    <name type="scientific">Spirochaeta isovalerica</name>
    <dbReference type="NCBI Taxonomy" id="150"/>
    <lineage>
        <taxon>Bacteria</taxon>
        <taxon>Pseudomonadati</taxon>
        <taxon>Spirochaetota</taxon>
        <taxon>Spirochaetia</taxon>
        <taxon>Spirochaetales</taxon>
        <taxon>Spirochaetaceae</taxon>
        <taxon>Spirochaeta</taxon>
    </lineage>
</organism>